<gene>
    <name evidence="2" type="ORF">LCGC14_1953790</name>
</gene>
<evidence type="ECO:0000313" key="2">
    <source>
        <dbReference type="EMBL" id="KKL85527.1"/>
    </source>
</evidence>
<sequence length="96" mass="10497">MTSEPSAELRTSTLGLSAYLTVGERIIGIEWMDSGELGSIRGRGSLEDLLSAISDLYGRYEECMLGTYQVTIQYERESPPASPPFNTSVTLTAKTE</sequence>
<feature type="compositionally biased region" description="Polar residues" evidence="1">
    <location>
        <begin position="84"/>
        <end position="96"/>
    </location>
</feature>
<reference evidence="2" key="1">
    <citation type="journal article" date="2015" name="Nature">
        <title>Complex archaea that bridge the gap between prokaryotes and eukaryotes.</title>
        <authorList>
            <person name="Spang A."/>
            <person name="Saw J.H."/>
            <person name="Jorgensen S.L."/>
            <person name="Zaremba-Niedzwiedzka K."/>
            <person name="Martijn J."/>
            <person name="Lind A.E."/>
            <person name="van Eijk R."/>
            <person name="Schleper C."/>
            <person name="Guy L."/>
            <person name="Ettema T.J."/>
        </authorList>
    </citation>
    <scope>NUCLEOTIDE SEQUENCE</scope>
</reference>
<name>A0A0F9IDP8_9ZZZZ</name>
<dbReference type="AlphaFoldDB" id="A0A0F9IDP8"/>
<comment type="caution">
    <text evidence="2">The sequence shown here is derived from an EMBL/GenBank/DDBJ whole genome shotgun (WGS) entry which is preliminary data.</text>
</comment>
<proteinExistence type="predicted"/>
<protein>
    <submittedName>
        <fullName evidence="2">Uncharacterized protein</fullName>
    </submittedName>
</protein>
<dbReference type="EMBL" id="LAZR01021379">
    <property type="protein sequence ID" value="KKL85527.1"/>
    <property type="molecule type" value="Genomic_DNA"/>
</dbReference>
<organism evidence="2">
    <name type="scientific">marine sediment metagenome</name>
    <dbReference type="NCBI Taxonomy" id="412755"/>
    <lineage>
        <taxon>unclassified sequences</taxon>
        <taxon>metagenomes</taxon>
        <taxon>ecological metagenomes</taxon>
    </lineage>
</organism>
<accession>A0A0F9IDP8</accession>
<evidence type="ECO:0000256" key="1">
    <source>
        <dbReference type="SAM" id="MobiDB-lite"/>
    </source>
</evidence>
<feature type="non-terminal residue" evidence="2">
    <location>
        <position position="96"/>
    </location>
</feature>
<feature type="region of interest" description="Disordered" evidence="1">
    <location>
        <begin position="76"/>
        <end position="96"/>
    </location>
</feature>